<dbReference type="eggNOG" id="KOG1205">
    <property type="taxonomic scope" value="Eukaryota"/>
</dbReference>
<dbReference type="EMBL" id="KB822722">
    <property type="protein sequence ID" value="ETN38704.1"/>
    <property type="molecule type" value="Genomic_DNA"/>
</dbReference>
<dbReference type="PANTHER" id="PTHR43669">
    <property type="entry name" value="5-KETO-D-GLUCONATE 5-REDUCTASE"/>
    <property type="match status" value="1"/>
</dbReference>
<evidence type="ECO:0000256" key="1">
    <source>
        <dbReference type="ARBA" id="ARBA00006484"/>
    </source>
</evidence>
<dbReference type="GO" id="GO:0016491">
    <property type="term" value="F:oxidoreductase activity"/>
    <property type="evidence" value="ECO:0007669"/>
    <property type="project" value="UniProtKB-KW"/>
</dbReference>
<dbReference type="RefSeq" id="XP_008719293.1">
    <property type="nucleotide sequence ID" value="XM_008721071.1"/>
</dbReference>
<dbReference type="InterPro" id="IPR002347">
    <property type="entry name" value="SDR_fam"/>
</dbReference>
<dbReference type="PROSITE" id="PS00061">
    <property type="entry name" value="ADH_SHORT"/>
    <property type="match status" value="1"/>
</dbReference>
<dbReference type="Pfam" id="PF00106">
    <property type="entry name" value="adh_short"/>
    <property type="match status" value="1"/>
</dbReference>
<protein>
    <submittedName>
        <fullName evidence="4">Uncharacterized protein</fullName>
    </submittedName>
</protein>
<dbReference type="Gene3D" id="3.40.50.720">
    <property type="entry name" value="NAD(P)-binding Rossmann-like Domain"/>
    <property type="match status" value="1"/>
</dbReference>
<dbReference type="STRING" id="1220924.W2RSK0"/>
<dbReference type="PANTHER" id="PTHR43669:SF11">
    <property type="entry name" value="SHORT-CHAIN DEHYDROGENASE_OXIDOREDUCTASE"/>
    <property type="match status" value="1"/>
</dbReference>
<comment type="similarity">
    <text evidence="1">Belongs to the short-chain dehydrogenases/reductases (SDR) family.</text>
</comment>
<dbReference type="Proteomes" id="UP000030752">
    <property type="component" value="Unassembled WGS sequence"/>
</dbReference>
<keyword evidence="3" id="KW-0560">Oxidoreductase</keyword>
<proteinExistence type="inferred from homology"/>
<dbReference type="HOGENOM" id="CLU_010194_2_6_1"/>
<dbReference type="AlphaFoldDB" id="W2RSK0"/>
<keyword evidence="2" id="KW-0521">NADP</keyword>
<name>W2RSK0_CYPE1</name>
<dbReference type="InterPro" id="IPR036291">
    <property type="entry name" value="NAD(P)-bd_dom_sf"/>
</dbReference>
<evidence type="ECO:0000256" key="3">
    <source>
        <dbReference type="ARBA" id="ARBA00023002"/>
    </source>
</evidence>
<evidence type="ECO:0000313" key="5">
    <source>
        <dbReference type="Proteomes" id="UP000030752"/>
    </source>
</evidence>
<dbReference type="InParanoid" id="W2RSK0"/>
<evidence type="ECO:0000313" key="4">
    <source>
        <dbReference type="EMBL" id="ETN38704.1"/>
    </source>
</evidence>
<dbReference type="PRINTS" id="PR00081">
    <property type="entry name" value="GDHRDH"/>
</dbReference>
<dbReference type="OrthoDB" id="37659at2759"/>
<accession>W2RSK0</accession>
<evidence type="ECO:0000256" key="2">
    <source>
        <dbReference type="ARBA" id="ARBA00022857"/>
    </source>
</evidence>
<dbReference type="SUPFAM" id="SSF51735">
    <property type="entry name" value="NAD(P)-binding Rossmann-fold domains"/>
    <property type="match status" value="1"/>
</dbReference>
<sequence>MSFPYKKVLVIGATSGIGEALADKLVIEGSSVIATGRRKENLDKFVQRHGQGKTDTAVFDITQLGRIPEFVSKVTTAHDDIDCVILNSGIQRRTDWSEPETIDIETVDLEFKTNYLSYIALTKELIPFLKSKSRDTALIYISSGLALVPLPPRSNYCATKAALHQWIMSLRTSLQPTKIKVIEIYPPAVQTELHDEKHQPDIKNGRQMGMPLEDFTAEAWDGLVKGLEDIPVGIIKNTYEVFEIKRREVFGQMLQRLGMGGK</sequence>
<dbReference type="GeneID" id="19974080"/>
<dbReference type="VEuPathDB" id="FungiDB:HMPREF1541_06741"/>
<reference evidence="4 5" key="1">
    <citation type="submission" date="2013-03" db="EMBL/GenBank/DDBJ databases">
        <title>The Genome Sequence of Phialophora europaea CBS 101466.</title>
        <authorList>
            <consortium name="The Broad Institute Genomics Platform"/>
            <person name="Cuomo C."/>
            <person name="de Hoog S."/>
            <person name="Gorbushina A."/>
            <person name="Walker B."/>
            <person name="Young S.K."/>
            <person name="Zeng Q."/>
            <person name="Gargeya S."/>
            <person name="Fitzgerald M."/>
            <person name="Haas B."/>
            <person name="Abouelleil A."/>
            <person name="Allen A.W."/>
            <person name="Alvarado L."/>
            <person name="Arachchi H.M."/>
            <person name="Berlin A.M."/>
            <person name="Chapman S.B."/>
            <person name="Gainer-Dewar J."/>
            <person name="Goldberg J."/>
            <person name="Griggs A."/>
            <person name="Gujja S."/>
            <person name="Hansen M."/>
            <person name="Howarth C."/>
            <person name="Imamovic A."/>
            <person name="Ireland A."/>
            <person name="Larimer J."/>
            <person name="McCowan C."/>
            <person name="Murphy C."/>
            <person name="Pearson M."/>
            <person name="Poon T.W."/>
            <person name="Priest M."/>
            <person name="Roberts A."/>
            <person name="Saif S."/>
            <person name="Shea T."/>
            <person name="Sisk P."/>
            <person name="Sykes S."/>
            <person name="Wortman J."/>
            <person name="Nusbaum C."/>
            <person name="Birren B."/>
        </authorList>
    </citation>
    <scope>NUCLEOTIDE SEQUENCE [LARGE SCALE GENOMIC DNA]</scope>
    <source>
        <strain evidence="4 5">CBS 101466</strain>
    </source>
</reference>
<keyword evidence="5" id="KW-1185">Reference proteome</keyword>
<organism evidence="4 5">
    <name type="scientific">Cyphellophora europaea (strain CBS 101466)</name>
    <name type="common">Phialophora europaea</name>
    <dbReference type="NCBI Taxonomy" id="1220924"/>
    <lineage>
        <taxon>Eukaryota</taxon>
        <taxon>Fungi</taxon>
        <taxon>Dikarya</taxon>
        <taxon>Ascomycota</taxon>
        <taxon>Pezizomycotina</taxon>
        <taxon>Eurotiomycetes</taxon>
        <taxon>Chaetothyriomycetidae</taxon>
        <taxon>Chaetothyriales</taxon>
        <taxon>Cyphellophoraceae</taxon>
        <taxon>Cyphellophora</taxon>
    </lineage>
</organism>
<gene>
    <name evidence="4" type="ORF">HMPREF1541_06741</name>
</gene>
<dbReference type="InterPro" id="IPR020904">
    <property type="entry name" value="Sc_DH/Rdtase_CS"/>
</dbReference>